<dbReference type="Proteomes" id="UP001370490">
    <property type="component" value="Unassembled WGS sequence"/>
</dbReference>
<name>A0AAN8W0L8_9MAGN</name>
<gene>
    <name evidence="1" type="ORF">RJ641_029062</name>
</gene>
<keyword evidence="2" id="KW-1185">Reference proteome</keyword>
<sequence length="124" mass="14236">MTGANIQRHRNLGFFSQVLCQGFLDLLIEDLLVKVEGIFRQAFCGMLVSLPLMWLQLIAKLQYMQIPSLPFLWFFGFLGPKTDFLQLLSAGLDAWTAAVNSTLRQLVRPLDEEELQNSTLRRYV</sequence>
<dbReference type="AlphaFoldDB" id="A0AAN8W0L8"/>
<evidence type="ECO:0000313" key="2">
    <source>
        <dbReference type="Proteomes" id="UP001370490"/>
    </source>
</evidence>
<accession>A0AAN8W0L8</accession>
<comment type="caution">
    <text evidence="1">The sequence shown here is derived from an EMBL/GenBank/DDBJ whole genome shotgun (WGS) entry which is preliminary data.</text>
</comment>
<evidence type="ECO:0000313" key="1">
    <source>
        <dbReference type="EMBL" id="KAK6939531.1"/>
    </source>
</evidence>
<proteinExistence type="predicted"/>
<protein>
    <submittedName>
        <fullName evidence="1">Uncharacterized protein</fullName>
    </submittedName>
</protein>
<dbReference type="EMBL" id="JBAMMX010000005">
    <property type="protein sequence ID" value="KAK6939531.1"/>
    <property type="molecule type" value="Genomic_DNA"/>
</dbReference>
<reference evidence="1 2" key="1">
    <citation type="submission" date="2023-12" db="EMBL/GenBank/DDBJ databases">
        <title>A high-quality genome assembly for Dillenia turbinata (Dilleniales).</title>
        <authorList>
            <person name="Chanderbali A."/>
        </authorList>
    </citation>
    <scope>NUCLEOTIDE SEQUENCE [LARGE SCALE GENOMIC DNA]</scope>
    <source>
        <strain evidence="1">LSX21</strain>
        <tissue evidence="1">Leaf</tissue>
    </source>
</reference>
<organism evidence="1 2">
    <name type="scientific">Dillenia turbinata</name>
    <dbReference type="NCBI Taxonomy" id="194707"/>
    <lineage>
        <taxon>Eukaryota</taxon>
        <taxon>Viridiplantae</taxon>
        <taxon>Streptophyta</taxon>
        <taxon>Embryophyta</taxon>
        <taxon>Tracheophyta</taxon>
        <taxon>Spermatophyta</taxon>
        <taxon>Magnoliopsida</taxon>
        <taxon>eudicotyledons</taxon>
        <taxon>Gunneridae</taxon>
        <taxon>Pentapetalae</taxon>
        <taxon>Dilleniales</taxon>
        <taxon>Dilleniaceae</taxon>
        <taxon>Dillenia</taxon>
    </lineage>
</organism>